<dbReference type="Proteomes" id="UP001166585">
    <property type="component" value="Unassembled WGS sequence"/>
</dbReference>
<name>A0ABS5RC76_9HYPH</name>
<accession>A0ABS5RC76</accession>
<evidence type="ECO:0000313" key="3">
    <source>
        <dbReference type="EMBL" id="MBS9478910.1"/>
    </source>
</evidence>
<evidence type="ECO:0000313" key="4">
    <source>
        <dbReference type="Proteomes" id="UP001166585"/>
    </source>
</evidence>
<evidence type="ECO:0000256" key="2">
    <source>
        <dbReference type="SAM" id="Phobius"/>
    </source>
</evidence>
<comment type="caution">
    <text evidence="3">The sequence shown here is derived from an EMBL/GenBank/DDBJ whole genome shotgun (WGS) entry which is preliminary data.</text>
</comment>
<evidence type="ECO:0008006" key="5">
    <source>
        <dbReference type="Google" id="ProtNLM"/>
    </source>
</evidence>
<dbReference type="EMBL" id="JAHCQH010000021">
    <property type="protein sequence ID" value="MBS9478910.1"/>
    <property type="molecule type" value="Genomic_DNA"/>
</dbReference>
<proteinExistence type="predicted"/>
<organism evidence="3 4">
    <name type="scientific">Ancylobacter radicis</name>
    <dbReference type="NCBI Taxonomy" id="2836179"/>
    <lineage>
        <taxon>Bacteria</taxon>
        <taxon>Pseudomonadati</taxon>
        <taxon>Pseudomonadota</taxon>
        <taxon>Alphaproteobacteria</taxon>
        <taxon>Hyphomicrobiales</taxon>
        <taxon>Xanthobacteraceae</taxon>
        <taxon>Ancylobacter</taxon>
    </lineage>
</organism>
<feature type="transmembrane region" description="Helical" evidence="2">
    <location>
        <begin position="65"/>
        <end position="84"/>
    </location>
</feature>
<dbReference type="RefSeq" id="WP_213756869.1">
    <property type="nucleotide sequence ID" value="NZ_JAHCQH010000021.1"/>
</dbReference>
<gene>
    <name evidence="3" type="ORF">KIP89_17520</name>
</gene>
<feature type="region of interest" description="Disordered" evidence="1">
    <location>
        <begin position="1"/>
        <end position="29"/>
    </location>
</feature>
<reference evidence="3" key="1">
    <citation type="submission" date="2021-05" db="EMBL/GenBank/DDBJ databases">
        <authorList>
            <person name="Sun Q."/>
            <person name="Inoue M."/>
        </authorList>
    </citation>
    <scope>NUCLEOTIDE SEQUENCE</scope>
    <source>
        <strain evidence="3">VKM B-3255</strain>
    </source>
</reference>
<protein>
    <recommendedName>
        <fullName evidence="5">DUF883 domain-containing protein</fullName>
    </recommendedName>
</protein>
<keyword evidence="2" id="KW-0812">Transmembrane</keyword>
<keyword evidence="4" id="KW-1185">Reference proteome</keyword>
<evidence type="ECO:0000256" key="1">
    <source>
        <dbReference type="SAM" id="MobiDB-lite"/>
    </source>
</evidence>
<sequence>MSMNDDLPSKADSLASAARNETEALSDKVNEAIETAQNFAGDVGERGKSAYRSGNAAVAAYVDPLPGMVLAAAAGFLAGCLWSSGKRY</sequence>
<keyword evidence="2" id="KW-1133">Transmembrane helix</keyword>
<feature type="compositionally biased region" description="Basic and acidic residues" evidence="1">
    <location>
        <begin position="20"/>
        <end position="29"/>
    </location>
</feature>
<keyword evidence="2" id="KW-0472">Membrane</keyword>